<dbReference type="AlphaFoldDB" id="A0A918DAP9"/>
<sequence length="51" mass="5469">MGRKRSIVTDARGLLLAVLVTAASVQDSRWMPVCSTNKIPHKACWSGTKAG</sequence>
<organism evidence="1 2">
    <name type="scientific">Streptomyces albiflavescens</name>
    <dbReference type="NCBI Taxonomy" id="1623582"/>
    <lineage>
        <taxon>Bacteria</taxon>
        <taxon>Bacillati</taxon>
        <taxon>Actinomycetota</taxon>
        <taxon>Actinomycetes</taxon>
        <taxon>Kitasatosporales</taxon>
        <taxon>Streptomycetaceae</taxon>
        <taxon>Streptomyces</taxon>
    </lineage>
</organism>
<dbReference type="Proteomes" id="UP000600365">
    <property type="component" value="Unassembled WGS sequence"/>
</dbReference>
<accession>A0A918DAP9</accession>
<name>A0A918DAP9_9ACTN</name>
<reference evidence="1 2" key="1">
    <citation type="journal article" date="2014" name="Int. J. Syst. Evol. Microbiol.">
        <title>Complete genome sequence of Corynebacterium casei LMG S-19264T (=DSM 44701T), isolated from a smear-ripened cheese.</title>
        <authorList>
            <consortium name="US DOE Joint Genome Institute (JGI-PGF)"/>
            <person name="Walter F."/>
            <person name="Albersmeier A."/>
            <person name="Kalinowski J."/>
            <person name="Ruckert C."/>
        </authorList>
    </citation>
    <scope>NUCLEOTIDE SEQUENCE [LARGE SCALE GENOMIC DNA]</scope>
    <source>
        <strain evidence="1 2">CGMCC 4.7111</strain>
    </source>
</reference>
<keyword evidence="2" id="KW-1185">Reference proteome</keyword>
<comment type="caution">
    <text evidence="1">The sequence shown here is derived from an EMBL/GenBank/DDBJ whole genome shotgun (WGS) entry which is preliminary data.</text>
</comment>
<gene>
    <name evidence="1" type="ORF">GCM10011579_088190</name>
</gene>
<protein>
    <recommendedName>
        <fullName evidence="3">Transposase</fullName>
    </recommendedName>
</protein>
<evidence type="ECO:0000313" key="1">
    <source>
        <dbReference type="EMBL" id="GGN91388.1"/>
    </source>
</evidence>
<proteinExistence type="predicted"/>
<evidence type="ECO:0008006" key="3">
    <source>
        <dbReference type="Google" id="ProtNLM"/>
    </source>
</evidence>
<dbReference type="EMBL" id="BMMM01000025">
    <property type="protein sequence ID" value="GGN91388.1"/>
    <property type="molecule type" value="Genomic_DNA"/>
</dbReference>
<evidence type="ECO:0000313" key="2">
    <source>
        <dbReference type="Proteomes" id="UP000600365"/>
    </source>
</evidence>